<dbReference type="InterPro" id="IPR050275">
    <property type="entry name" value="PGM_Phosphatase"/>
</dbReference>
<dbReference type="EMBL" id="CP002915">
    <property type="protein sequence ID" value="AEK29689.1"/>
    <property type="molecule type" value="Genomic_DNA"/>
</dbReference>
<dbReference type="Gene3D" id="3.40.50.1240">
    <property type="entry name" value="Phosphoglycerate mutase-like"/>
    <property type="match status" value="1"/>
</dbReference>
<evidence type="ECO:0000313" key="1">
    <source>
        <dbReference type="EMBL" id="AEK29689.1"/>
    </source>
</evidence>
<dbReference type="SUPFAM" id="SSF53254">
    <property type="entry name" value="Phosphoglycerate mutase-like"/>
    <property type="match status" value="1"/>
</dbReference>
<dbReference type="AlphaFoldDB" id="A0A806FJ08"/>
<organism evidence="1 2">
    <name type="scientific">Bifidobacterium animalis subsp. lactis CNCM I-2494</name>
    <dbReference type="NCBI Taxonomy" id="1042403"/>
    <lineage>
        <taxon>Bacteria</taxon>
        <taxon>Bacillati</taxon>
        <taxon>Actinomycetota</taxon>
        <taxon>Actinomycetes</taxon>
        <taxon>Bifidobacteriales</taxon>
        <taxon>Bifidobacteriaceae</taxon>
        <taxon>Bifidobacterium</taxon>
    </lineage>
</organism>
<name>A0A806FJ08_BIFAN</name>
<protein>
    <submittedName>
        <fullName evidence="1">Phosphoglycerate mutase</fullName>
        <ecNumber evidence="1">5.4.2.-</ecNumber>
    </submittedName>
</protein>
<evidence type="ECO:0000313" key="2">
    <source>
        <dbReference type="Proteomes" id="UP000008394"/>
    </source>
</evidence>
<keyword evidence="1" id="KW-0413">Isomerase</keyword>
<dbReference type="GO" id="GO:0016791">
    <property type="term" value="F:phosphatase activity"/>
    <property type="evidence" value="ECO:0007669"/>
    <property type="project" value="TreeGrafter"/>
</dbReference>
<dbReference type="GO" id="GO:0016853">
    <property type="term" value="F:isomerase activity"/>
    <property type="evidence" value="ECO:0007669"/>
    <property type="project" value="UniProtKB-KW"/>
</dbReference>
<dbReference type="Proteomes" id="UP000008394">
    <property type="component" value="Chromosome"/>
</dbReference>
<dbReference type="EC" id="5.4.2.-" evidence="1"/>
<dbReference type="CDD" id="cd07067">
    <property type="entry name" value="HP_PGM_like"/>
    <property type="match status" value="1"/>
</dbReference>
<dbReference type="InterPro" id="IPR029033">
    <property type="entry name" value="His_PPase_superfam"/>
</dbReference>
<gene>
    <name evidence="1" type="ORF">BALAC2494_01990</name>
</gene>
<dbReference type="Pfam" id="PF00300">
    <property type="entry name" value="His_Phos_1"/>
    <property type="match status" value="1"/>
</dbReference>
<dbReference type="KEGG" id="bnm:BALAC2494_01990"/>
<accession>A0A806FJ08</accession>
<dbReference type="InterPro" id="IPR013078">
    <property type="entry name" value="His_Pase_superF_clade-1"/>
</dbReference>
<sequence length="393" mass="44238">MHAITDPTVNLAACGILNNSAYPPKIRWFTSFTPCSNDMCRSFLLTTTPDCAALRRGPLCFAGIFLFSDSVRPYIPLRDVKSVTGYISRYGLCHPLRARLFRYGMSVRCESEIICRRPATPRHVCAVLANMATLQRGTIATRGTLVAATKFFHNDFARPNTACERVTYASEEPGMPATTINFVRHGKVYNPDHLLYERLPDFHLSERGRRMAQATGRYIAQSPQLNTAVAVYSSPLDRTRETANEILLELNKVRAERGQEALGLLTDERIIEAGNEFRGTRIGHGEGALWKPRNLKLVRNLWTPSWGESYRSIAARVQDFALEKVHEYPGEQIVVVTHESPIWSYRHMLETGHPEHNMLLRKTALASVTSITYDSETGKVLSITYADPAKHID</sequence>
<dbReference type="PANTHER" id="PTHR48100">
    <property type="entry name" value="BROAD-SPECIFICITY PHOSPHATASE YOR283W-RELATED"/>
    <property type="match status" value="1"/>
</dbReference>
<reference evidence="1 2" key="1">
    <citation type="journal article" date="2011" name="J. Bacteriol.">
        <title>Genome Sequence of the Probiotic Strain Bifidobacterium animalis subsp. lactis CNCM I-2494.</title>
        <authorList>
            <person name="Chervaux C."/>
            <person name="Grimaldi C."/>
            <person name="Bolotin A."/>
            <person name="Quinquis B."/>
            <person name="Legrain-Raspaud S."/>
            <person name="van Hylckama Vlieg J.E."/>
            <person name="Denariaz G."/>
            <person name="Smokvina T."/>
        </authorList>
    </citation>
    <scope>NUCLEOTIDE SEQUENCE [LARGE SCALE GENOMIC DNA]</scope>
    <source>
        <strain evidence="1 2">CNCM I-2494</strain>
    </source>
</reference>
<dbReference type="SMART" id="SM00855">
    <property type="entry name" value="PGAM"/>
    <property type="match status" value="1"/>
</dbReference>
<proteinExistence type="predicted"/>